<evidence type="ECO:0000313" key="8">
    <source>
        <dbReference type="Proteomes" id="UP000549052"/>
    </source>
</evidence>
<evidence type="ECO:0000256" key="4">
    <source>
        <dbReference type="ARBA" id="ARBA00022801"/>
    </source>
</evidence>
<dbReference type="Gene3D" id="3.40.50.1820">
    <property type="entry name" value="alpha/beta hydrolase"/>
    <property type="match status" value="1"/>
</dbReference>
<keyword evidence="3" id="KW-0732">Signal</keyword>
<name>A0A839EBX5_9HYPH</name>
<comment type="caution">
    <text evidence="7">The sequence shown here is derived from an EMBL/GenBank/DDBJ whole genome shotgun (WGS) entry which is preliminary data.</text>
</comment>
<proteinExistence type="predicted"/>
<dbReference type="SUPFAM" id="SSF53474">
    <property type="entry name" value="alpha/beta-Hydrolases"/>
    <property type="match status" value="1"/>
</dbReference>
<dbReference type="InterPro" id="IPR018202">
    <property type="entry name" value="Ser_caboxypep_ser_AS"/>
</dbReference>
<gene>
    <name evidence="7" type="ORF">FHW16_001145</name>
</gene>
<keyword evidence="4" id="KW-0378">Hydrolase</keyword>
<dbReference type="GO" id="GO:0004185">
    <property type="term" value="F:serine-type carboxypeptidase activity"/>
    <property type="evidence" value="ECO:0007669"/>
    <property type="project" value="InterPro"/>
</dbReference>
<dbReference type="EMBL" id="JACGXN010000001">
    <property type="protein sequence ID" value="MBA8877463.1"/>
    <property type="molecule type" value="Genomic_DNA"/>
</dbReference>
<protein>
    <submittedName>
        <fullName evidence="7">Carboxypeptidase C (Cathepsin A)</fullName>
    </submittedName>
</protein>
<evidence type="ECO:0000256" key="6">
    <source>
        <dbReference type="SAM" id="MobiDB-lite"/>
    </source>
</evidence>
<keyword evidence="2" id="KW-0645">Protease</keyword>
<dbReference type="InterPro" id="IPR001563">
    <property type="entry name" value="Peptidase_S10"/>
</dbReference>
<evidence type="ECO:0000256" key="3">
    <source>
        <dbReference type="ARBA" id="ARBA00022729"/>
    </source>
</evidence>
<organism evidence="7 8">
    <name type="scientific">Phyllobacterium myrsinacearum</name>
    <dbReference type="NCBI Taxonomy" id="28101"/>
    <lineage>
        <taxon>Bacteria</taxon>
        <taxon>Pseudomonadati</taxon>
        <taxon>Pseudomonadota</taxon>
        <taxon>Alphaproteobacteria</taxon>
        <taxon>Hyphomicrobiales</taxon>
        <taxon>Phyllobacteriaceae</taxon>
        <taxon>Phyllobacterium</taxon>
    </lineage>
</organism>
<evidence type="ECO:0000256" key="2">
    <source>
        <dbReference type="ARBA" id="ARBA00022670"/>
    </source>
</evidence>
<keyword evidence="8" id="KW-1185">Reference proteome</keyword>
<evidence type="ECO:0000256" key="1">
    <source>
        <dbReference type="ARBA" id="ARBA00022645"/>
    </source>
</evidence>
<evidence type="ECO:0000313" key="7">
    <source>
        <dbReference type="EMBL" id="MBA8877463.1"/>
    </source>
</evidence>
<keyword evidence="5" id="KW-0325">Glycoprotein</keyword>
<reference evidence="7 8" key="1">
    <citation type="submission" date="2020-07" db="EMBL/GenBank/DDBJ databases">
        <title>Genomic Encyclopedia of Type Strains, Phase IV (KMG-V): Genome sequencing to study the core and pangenomes of soil and plant-associated prokaryotes.</title>
        <authorList>
            <person name="Whitman W."/>
        </authorList>
    </citation>
    <scope>NUCLEOTIDE SEQUENCE [LARGE SCALE GENOMIC DNA]</scope>
    <source>
        <strain evidence="7 8">AN3</strain>
    </source>
</reference>
<evidence type="ECO:0000256" key="5">
    <source>
        <dbReference type="ARBA" id="ARBA00023180"/>
    </source>
</evidence>
<dbReference type="Pfam" id="PF00450">
    <property type="entry name" value="Peptidase_S10"/>
    <property type="match status" value="1"/>
</dbReference>
<sequence>MKLRILSLSLLAFLAACNDKSESPVSDSTFARDPSTTVEPTSHQVTSHADMTPEKNLAENKIAYDFSVEDALEPAKVDEMPSIRLRQAAAAAIVEPESNPVPPVVSYGDIAPGKHPVEDKIVYDFTGNGALELAKVDETPSVRLHQMVINGQTVNFTASAGHLIAKAPTGRHDPDQAAIFYMAYTRDDLPHENRPVTFFWNGGPGSSSFFLHMGSWAPQRLKVGLPVISEEAKKEKPKTFPLVDDAETLLDQSDLVFVDPVGTGFSEAIEPHKNIEFWGMDADGQVLRDFITRYINKNNRQNSPKYLYGESYGGIRTPIVANLLVQAGTANYQPDPSGKKPVVLSGVILNSPILDYETNGTVQSGNKTASWAGFLPTLAMIADYYKKGTMRGKATVPEYLDILRKFIKDKYNPARENSAVWHSPEFLAAKNFPFIIEQYFSNLKTEISNWNRTSKDKSIQAKAAFGKKLAGDLEKKLNEWRLGRPEDYGSFQSKFNKDPVTADVGKIQDYFNKTATASFGKRFGATILSDTAAFFSDMTAITGLAIDWFQEFELTAWNFEKLIMPDSTLNSYDARINIPKKDGKDVYDLTFYEDDAFKVGIEMILRATFDYHSKSDYKVSNMDLIPDKWNFQRDAAKPYSRSSLPDLAEILNYDPSIKMLVLHGYYDRITPFHQSEIDLFNVGLADRILVKSFEGGHMTYESEEARVPLKQELDKFYGTPSVLSLQ</sequence>
<dbReference type="PANTHER" id="PTHR11802:SF3">
    <property type="entry name" value="RETINOID-INDUCIBLE SERINE CARBOXYPEPTIDASE"/>
    <property type="match status" value="1"/>
</dbReference>
<dbReference type="RefSeq" id="WP_182548130.1">
    <property type="nucleotide sequence ID" value="NZ_JACGXN010000001.1"/>
</dbReference>
<dbReference type="PANTHER" id="PTHR11802">
    <property type="entry name" value="SERINE PROTEASE FAMILY S10 SERINE CARBOXYPEPTIDASE"/>
    <property type="match status" value="1"/>
</dbReference>
<dbReference type="InterPro" id="IPR029058">
    <property type="entry name" value="AB_hydrolase_fold"/>
</dbReference>
<dbReference type="PROSITE" id="PS00131">
    <property type="entry name" value="CARBOXYPEPT_SER_SER"/>
    <property type="match status" value="1"/>
</dbReference>
<dbReference type="GO" id="GO:0006508">
    <property type="term" value="P:proteolysis"/>
    <property type="evidence" value="ECO:0007669"/>
    <property type="project" value="UniProtKB-KW"/>
</dbReference>
<dbReference type="Proteomes" id="UP000549052">
    <property type="component" value="Unassembled WGS sequence"/>
</dbReference>
<dbReference type="PROSITE" id="PS51257">
    <property type="entry name" value="PROKAR_LIPOPROTEIN"/>
    <property type="match status" value="1"/>
</dbReference>
<dbReference type="AlphaFoldDB" id="A0A839EBX5"/>
<feature type="compositionally biased region" description="Polar residues" evidence="6">
    <location>
        <begin position="23"/>
        <end position="49"/>
    </location>
</feature>
<keyword evidence="1 7" id="KW-0121">Carboxypeptidase</keyword>
<accession>A0A839EBX5</accession>
<feature type="region of interest" description="Disordered" evidence="6">
    <location>
        <begin position="21"/>
        <end position="50"/>
    </location>
</feature>